<protein>
    <submittedName>
        <fullName evidence="1">Uncharacterized protein</fullName>
    </submittedName>
</protein>
<keyword evidence="2" id="KW-1185">Reference proteome</keyword>
<evidence type="ECO:0000313" key="1">
    <source>
        <dbReference type="EMBL" id="KAI0082899.1"/>
    </source>
</evidence>
<dbReference type="Proteomes" id="UP001055072">
    <property type="component" value="Unassembled WGS sequence"/>
</dbReference>
<accession>A0ACB8TLN1</accession>
<sequence>MSASVVSQPIALGSSVPALTAHAISVSLPTWEDNVGYEEGDKRVVDKMVSGYPRFFIHLSIRKLARICEQKFGLPGEQAMLFPTRKIADSCRTFMLHRAVEQGVTVPNIRLVQFFISPESPSASTATGVELQIVLFPEDAFPLAKQFWQHTGLGISSRLAEYCLSQLPGEAPKSPVAAPASSSRPPPPTKRSATNRHYAKAVNLSCATPIQPPASEDFNVDHAAYLEERYGRNLPVEQAAIAKRAMRRRIAGTLVKETPGDWAAAGGHDAELGPSTRGVSEVSEDDVFLYPTGMSAIWSAHQLALGVMPSAKSICFG</sequence>
<dbReference type="EMBL" id="MU275134">
    <property type="protein sequence ID" value="KAI0082899.1"/>
    <property type="molecule type" value="Genomic_DNA"/>
</dbReference>
<gene>
    <name evidence="1" type="ORF">BDY19DRAFT_911015</name>
</gene>
<comment type="caution">
    <text evidence="1">The sequence shown here is derived from an EMBL/GenBank/DDBJ whole genome shotgun (WGS) entry which is preliminary data.</text>
</comment>
<evidence type="ECO:0000313" key="2">
    <source>
        <dbReference type="Proteomes" id="UP001055072"/>
    </source>
</evidence>
<reference evidence="1" key="1">
    <citation type="journal article" date="2021" name="Environ. Microbiol.">
        <title>Gene family expansions and transcriptome signatures uncover fungal adaptations to wood decay.</title>
        <authorList>
            <person name="Hage H."/>
            <person name="Miyauchi S."/>
            <person name="Viragh M."/>
            <person name="Drula E."/>
            <person name="Min B."/>
            <person name="Chaduli D."/>
            <person name="Navarro D."/>
            <person name="Favel A."/>
            <person name="Norest M."/>
            <person name="Lesage-Meessen L."/>
            <person name="Balint B."/>
            <person name="Merenyi Z."/>
            <person name="de Eugenio L."/>
            <person name="Morin E."/>
            <person name="Martinez A.T."/>
            <person name="Baldrian P."/>
            <person name="Stursova M."/>
            <person name="Martinez M.J."/>
            <person name="Novotny C."/>
            <person name="Magnuson J.K."/>
            <person name="Spatafora J.W."/>
            <person name="Maurice S."/>
            <person name="Pangilinan J."/>
            <person name="Andreopoulos W."/>
            <person name="LaButti K."/>
            <person name="Hundley H."/>
            <person name="Na H."/>
            <person name="Kuo A."/>
            <person name="Barry K."/>
            <person name="Lipzen A."/>
            <person name="Henrissat B."/>
            <person name="Riley R."/>
            <person name="Ahrendt S."/>
            <person name="Nagy L.G."/>
            <person name="Grigoriev I.V."/>
            <person name="Martin F."/>
            <person name="Rosso M.N."/>
        </authorList>
    </citation>
    <scope>NUCLEOTIDE SEQUENCE</scope>
    <source>
        <strain evidence="1">CBS 384.51</strain>
    </source>
</reference>
<organism evidence="1 2">
    <name type="scientific">Irpex rosettiformis</name>
    <dbReference type="NCBI Taxonomy" id="378272"/>
    <lineage>
        <taxon>Eukaryota</taxon>
        <taxon>Fungi</taxon>
        <taxon>Dikarya</taxon>
        <taxon>Basidiomycota</taxon>
        <taxon>Agaricomycotina</taxon>
        <taxon>Agaricomycetes</taxon>
        <taxon>Polyporales</taxon>
        <taxon>Irpicaceae</taxon>
        <taxon>Irpex</taxon>
    </lineage>
</organism>
<proteinExistence type="predicted"/>
<feature type="non-terminal residue" evidence="1">
    <location>
        <position position="317"/>
    </location>
</feature>
<name>A0ACB8TLN1_9APHY</name>